<dbReference type="InterPro" id="IPR034660">
    <property type="entry name" value="DinB/YfiT-like"/>
</dbReference>
<dbReference type="SUPFAM" id="SSF109854">
    <property type="entry name" value="DinB/YfiT-like putative metalloenzymes"/>
    <property type="match status" value="1"/>
</dbReference>
<evidence type="ECO:0000256" key="4">
    <source>
        <dbReference type="ARBA" id="ARBA00022833"/>
    </source>
</evidence>
<evidence type="ECO:0000313" key="6">
    <source>
        <dbReference type="EMBL" id="AOM76351.1"/>
    </source>
</evidence>
<evidence type="ECO:0000313" key="7">
    <source>
        <dbReference type="Proteomes" id="UP000094313"/>
    </source>
</evidence>
<keyword evidence="3 6" id="KW-0378">Hydrolase</keyword>
<dbReference type="RefSeq" id="WP_069378047.1">
    <property type="nucleotide sequence ID" value="NZ_CP017141.1"/>
</dbReference>
<dbReference type="Gene3D" id="1.20.120.450">
    <property type="entry name" value="dinb family like domain"/>
    <property type="match status" value="1"/>
</dbReference>
<keyword evidence="2" id="KW-0479">Metal-binding</keyword>
<dbReference type="GO" id="GO:0046872">
    <property type="term" value="F:metal ion binding"/>
    <property type="evidence" value="ECO:0007669"/>
    <property type="project" value="UniProtKB-KW"/>
</dbReference>
<dbReference type="OrthoDB" id="9796039at2"/>
<dbReference type="Proteomes" id="UP000094313">
    <property type="component" value="Chromosome"/>
</dbReference>
<keyword evidence="4" id="KW-0862">Zinc</keyword>
<accession>A0A1D7QCD7</accession>
<keyword evidence="7" id="KW-1185">Reference proteome</keyword>
<dbReference type="AlphaFoldDB" id="A0A1D7QCD7"/>
<evidence type="ECO:0000256" key="2">
    <source>
        <dbReference type="ARBA" id="ARBA00022723"/>
    </source>
</evidence>
<gene>
    <name evidence="6" type="ORF">BFS30_03790</name>
</gene>
<protein>
    <submittedName>
        <fullName evidence="6">Metal-dependent hydrolase</fullName>
    </submittedName>
</protein>
<evidence type="ECO:0000259" key="5">
    <source>
        <dbReference type="Pfam" id="PF12867"/>
    </source>
</evidence>
<keyword evidence="1" id="KW-0963">Cytoplasm</keyword>
<evidence type="ECO:0000256" key="1">
    <source>
        <dbReference type="ARBA" id="ARBA00022490"/>
    </source>
</evidence>
<name>A0A1D7QCD7_9SPHI</name>
<dbReference type="GO" id="GO:0016787">
    <property type="term" value="F:hydrolase activity"/>
    <property type="evidence" value="ECO:0007669"/>
    <property type="project" value="UniProtKB-KW"/>
</dbReference>
<evidence type="ECO:0000256" key="3">
    <source>
        <dbReference type="ARBA" id="ARBA00022801"/>
    </source>
</evidence>
<dbReference type="KEGG" id="psty:BFS30_03790"/>
<dbReference type="Pfam" id="PF12867">
    <property type="entry name" value="DinB_2"/>
    <property type="match status" value="1"/>
</dbReference>
<dbReference type="EMBL" id="CP017141">
    <property type="protein sequence ID" value="AOM76351.1"/>
    <property type="molecule type" value="Genomic_DNA"/>
</dbReference>
<sequence>MSAELKKLKFPIGQHEKPEVITPALMLEYISKISAFPAKLKKEVIHLTDEQLDTPYRPGGWTIRQVVHHCADSHMNALTRFKLALTEDNPTIKPYHEELWAELVDSKNLDINPSLTLLEGLHQRWATLLNNLSASDLERSFIHPAHGNKVFLNENTSIYAWHGEHHLAHITELKKTKNWN</sequence>
<dbReference type="InterPro" id="IPR023774">
    <property type="entry name" value="Put_metal_dep_hydrolase_YfiT"/>
</dbReference>
<dbReference type="NCBIfam" id="NF009807">
    <property type="entry name" value="PRK13291.1"/>
    <property type="match status" value="1"/>
</dbReference>
<feature type="domain" description="DinB-like" evidence="5">
    <location>
        <begin position="46"/>
        <end position="170"/>
    </location>
</feature>
<reference evidence="6 7" key="1">
    <citation type="submission" date="2016-08" db="EMBL/GenBank/DDBJ databases">
        <authorList>
            <person name="Seilhamer J.J."/>
        </authorList>
    </citation>
    <scope>NUCLEOTIDE SEQUENCE [LARGE SCALE GENOMIC DNA]</scope>
    <source>
        <strain evidence="6 7">DX4</strain>
    </source>
</reference>
<proteinExistence type="inferred from homology"/>
<organism evidence="6 7">
    <name type="scientific">Pedobacter steynii</name>
    <dbReference type="NCBI Taxonomy" id="430522"/>
    <lineage>
        <taxon>Bacteria</taxon>
        <taxon>Pseudomonadati</taxon>
        <taxon>Bacteroidota</taxon>
        <taxon>Sphingobacteriia</taxon>
        <taxon>Sphingobacteriales</taxon>
        <taxon>Sphingobacteriaceae</taxon>
        <taxon>Pedobacter</taxon>
    </lineage>
</organism>
<dbReference type="HAMAP" id="MF_01256">
    <property type="entry name" value="YfiT_hydrol"/>
    <property type="match status" value="1"/>
</dbReference>
<dbReference type="InterPro" id="IPR024775">
    <property type="entry name" value="DinB-like"/>
</dbReference>